<feature type="transmembrane region" description="Helical" evidence="1">
    <location>
        <begin position="85"/>
        <end position="106"/>
    </location>
</feature>
<accession>A0A3A9VWF8</accession>
<keyword evidence="1" id="KW-0812">Transmembrane</keyword>
<proteinExistence type="predicted"/>
<comment type="caution">
    <text evidence="2">The sequence shown here is derived from an EMBL/GenBank/DDBJ whole genome shotgun (WGS) entry which is preliminary data.</text>
</comment>
<dbReference type="Pfam" id="PF19770">
    <property type="entry name" value="DUF6256"/>
    <property type="match status" value="1"/>
</dbReference>
<dbReference type="InterPro" id="IPR046223">
    <property type="entry name" value="DUF6256"/>
</dbReference>
<dbReference type="Proteomes" id="UP000275024">
    <property type="component" value="Unassembled WGS sequence"/>
</dbReference>
<dbReference type="Proteomes" id="UP000268652">
    <property type="component" value="Unassembled WGS sequence"/>
</dbReference>
<keyword evidence="1" id="KW-1133">Transmembrane helix</keyword>
<name>A0A3A9VWF8_9ACTN</name>
<evidence type="ECO:0000313" key="4">
    <source>
        <dbReference type="Proteomes" id="UP000268652"/>
    </source>
</evidence>
<dbReference type="OrthoDB" id="4332293at2"/>
<gene>
    <name evidence="3" type="ORF">D7318_24705</name>
    <name evidence="2" type="ORF">D7319_25340</name>
</gene>
<evidence type="ECO:0000256" key="1">
    <source>
        <dbReference type="SAM" id="Phobius"/>
    </source>
</evidence>
<dbReference type="EMBL" id="RBDY01000025">
    <property type="protein sequence ID" value="RKN16852.1"/>
    <property type="molecule type" value="Genomic_DNA"/>
</dbReference>
<keyword evidence="4" id="KW-1185">Reference proteome</keyword>
<keyword evidence="1" id="KW-0472">Membrane</keyword>
<evidence type="ECO:0000313" key="5">
    <source>
        <dbReference type="Proteomes" id="UP000275024"/>
    </source>
</evidence>
<evidence type="ECO:0000313" key="2">
    <source>
        <dbReference type="EMBL" id="RKN05345.1"/>
    </source>
</evidence>
<reference evidence="4 5" key="1">
    <citation type="submission" date="2018-09" db="EMBL/GenBank/DDBJ databases">
        <title>Streptomyces sp. nov. DS1-2, an endophytic actinomycete isolated from roots of Dendrobium scabrilingue.</title>
        <authorList>
            <person name="Kuncharoen N."/>
            <person name="Kudo T."/>
            <person name="Ohkuma M."/>
            <person name="Yuki M."/>
            <person name="Tanasupawat S."/>
        </authorList>
    </citation>
    <scope>NUCLEOTIDE SEQUENCE [LARGE SCALE GENOMIC DNA]</scope>
    <source>
        <strain evidence="2 5">AZ1-7</strain>
        <strain evidence="3 4">DS1-2</strain>
    </source>
</reference>
<dbReference type="AlphaFoldDB" id="A0A3A9VWF8"/>
<feature type="transmembrane region" description="Helical" evidence="1">
    <location>
        <begin position="6"/>
        <end position="29"/>
    </location>
</feature>
<organism evidence="2 5">
    <name type="scientific">Streptomyces radicis</name>
    <dbReference type="NCBI Taxonomy" id="1750517"/>
    <lineage>
        <taxon>Bacteria</taxon>
        <taxon>Bacillati</taxon>
        <taxon>Actinomycetota</taxon>
        <taxon>Actinomycetes</taxon>
        <taxon>Kitasatosporales</taxon>
        <taxon>Streptomycetaceae</taxon>
        <taxon>Streptomyces</taxon>
    </lineage>
</organism>
<dbReference type="EMBL" id="RBDX01000027">
    <property type="protein sequence ID" value="RKN05345.1"/>
    <property type="molecule type" value="Genomic_DNA"/>
</dbReference>
<dbReference type="RefSeq" id="WP_120699405.1">
    <property type="nucleotide sequence ID" value="NZ_RBDX01000027.1"/>
</dbReference>
<feature type="transmembrane region" description="Helical" evidence="1">
    <location>
        <begin position="49"/>
        <end position="73"/>
    </location>
</feature>
<sequence length="111" mass="12027">MSPVLDLVVMLTAYLLVMGYLAIGVRTLLRDPNGGPRRRSDRRGWPELLRQVAVTAVGGHVLLLVVVAAYYVAVAHHDMEFVLGAVTGTASLTGVALPLLLALMWLTHRRG</sequence>
<protein>
    <submittedName>
        <fullName evidence="2">Uncharacterized protein</fullName>
    </submittedName>
</protein>
<evidence type="ECO:0000313" key="3">
    <source>
        <dbReference type="EMBL" id="RKN16852.1"/>
    </source>
</evidence>